<reference evidence="3 5" key="1">
    <citation type="submission" date="2015-05" db="EMBL/GenBank/DDBJ databases">
        <title>Genome assembly of Archangium gephyra DSM 2261.</title>
        <authorList>
            <person name="Sharma G."/>
            <person name="Subramanian S."/>
        </authorList>
    </citation>
    <scope>NUCLEOTIDE SEQUENCE [LARGE SCALE GENOMIC DNA]</scope>
    <source>
        <strain evidence="3 5">DSM 2261</strain>
    </source>
</reference>
<feature type="signal peptide" evidence="2">
    <location>
        <begin position="1"/>
        <end position="25"/>
    </location>
</feature>
<dbReference type="EMBL" id="QUMU01000005">
    <property type="protein sequence ID" value="REG31854.1"/>
    <property type="molecule type" value="Genomic_DNA"/>
</dbReference>
<accession>A0AAC8TI53</accession>
<evidence type="ECO:0000256" key="2">
    <source>
        <dbReference type="SAM" id="SignalP"/>
    </source>
</evidence>
<keyword evidence="2" id="KW-0732">Signal</keyword>
<evidence type="ECO:0000256" key="1">
    <source>
        <dbReference type="SAM" id="MobiDB-lite"/>
    </source>
</evidence>
<dbReference type="RefSeq" id="WP_047860030.1">
    <property type="nucleotide sequence ID" value="NZ_CP011509.1"/>
</dbReference>
<dbReference type="InterPro" id="IPR015943">
    <property type="entry name" value="WD40/YVTN_repeat-like_dom_sf"/>
</dbReference>
<organism evidence="3 5">
    <name type="scientific">Archangium gephyra</name>
    <dbReference type="NCBI Taxonomy" id="48"/>
    <lineage>
        <taxon>Bacteria</taxon>
        <taxon>Pseudomonadati</taxon>
        <taxon>Myxococcota</taxon>
        <taxon>Myxococcia</taxon>
        <taxon>Myxococcales</taxon>
        <taxon>Cystobacterineae</taxon>
        <taxon>Archangiaceae</taxon>
        <taxon>Archangium</taxon>
    </lineage>
</organism>
<dbReference type="GO" id="GO:0010411">
    <property type="term" value="P:xyloglucan metabolic process"/>
    <property type="evidence" value="ECO:0007669"/>
    <property type="project" value="TreeGrafter"/>
</dbReference>
<proteinExistence type="predicted"/>
<dbReference type="InterPro" id="IPR002860">
    <property type="entry name" value="BNR_rpt"/>
</dbReference>
<dbReference type="InterPro" id="IPR052025">
    <property type="entry name" value="Xyloglucanase_GH74"/>
</dbReference>
<dbReference type="EMBL" id="CP011509">
    <property type="protein sequence ID" value="AKJ06853.1"/>
    <property type="molecule type" value="Genomic_DNA"/>
</dbReference>
<dbReference type="PANTHER" id="PTHR43739">
    <property type="entry name" value="XYLOGLUCANASE (EUROFUNG)"/>
    <property type="match status" value="1"/>
</dbReference>
<dbReference type="Gene3D" id="2.130.10.10">
    <property type="entry name" value="YVTN repeat-like/Quinoprotein amine dehydrogenase"/>
    <property type="match status" value="2"/>
</dbReference>
<feature type="chain" id="PRO_5042192617" evidence="2">
    <location>
        <begin position="26"/>
        <end position="431"/>
    </location>
</feature>
<gene>
    <name evidence="3" type="ORF">AA314_08479</name>
    <name evidence="4" type="ORF">ATI61_105181</name>
</gene>
<dbReference type="SUPFAM" id="SSF110296">
    <property type="entry name" value="Oligoxyloglucan reducing end-specific cellobiohydrolase"/>
    <property type="match status" value="1"/>
</dbReference>
<dbReference type="Pfam" id="PF02012">
    <property type="entry name" value="BNR"/>
    <property type="match status" value="1"/>
</dbReference>
<dbReference type="KEGG" id="age:AA314_08479"/>
<dbReference type="CDD" id="cd15482">
    <property type="entry name" value="Sialidase_non-viral"/>
    <property type="match status" value="1"/>
</dbReference>
<evidence type="ECO:0000313" key="5">
    <source>
        <dbReference type="Proteomes" id="UP000035579"/>
    </source>
</evidence>
<protein>
    <submittedName>
        <fullName evidence="4">BNR/Asp-box repeat protein</fullName>
    </submittedName>
    <submittedName>
        <fullName evidence="3">Glycosyl hydrolase, BNR repeat</fullName>
    </submittedName>
</protein>
<dbReference type="Proteomes" id="UP000256345">
    <property type="component" value="Unassembled WGS sequence"/>
</dbReference>
<dbReference type="GO" id="GO:0016787">
    <property type="term" value="F:hydrolase activity"/>
    <property type="evidence" value="ECO:0007669"/>
    <property type="project" value="UniProtKB-KW"/>
</dbReference>
<feature type="region of interest" description="Disordered" evidence="1">
    <location>
        <begin position="377"/>
        <end position="401"/>
    </location>
</feature>
<dbReference type="AlphaFoldDB" id="A0AAC8TI53"/>
<keyword evidence="3" id="KW-0378">Hydrolase</keyword>
<dbReference type="Proteomes" id="UP000035579">
    <property type="component" value="Chromosome"/>
</dbReference>
<reference evidence="4 6" key="2">
    <citation type="submission" date="2018-08" db="EMBL/GenBank/DDBJ databases">
        <title>Genomic Encyclopedia of Archaeal and Bacterial Type Strains, Phase II (KMG-II): from individual species to whole genera.</title>
        <authorList>
            <person name="Goeker M."/>
        </authorList>
    </citation>
    <scope>NUCLEOTIDE SEQUENCE [LARGE SCALE GENOMIC DNA]</scope>
    <source>
        <strain evidence="4 6">DSM 2261</strain>
    </source>
</reference>
<name>A0AAC8TI53_9BACT</name>
<keyword evidence="6" id="KW-1185">Reference proteome</keyword>
<sequence>MMLPSLASRKLLTCLGVLSAASVHAHGGLMETQSYTSRRGHPEDQLLGFTRGTLISRDGAAAWHWVCAEAMGYGSWTPERYVWLPGGDILTATGKALLRSRDGGCTWVASTAFQDAWVSSLAEHPTDDSLLYVATGRPAVTNLLYRSRDGGETWTPTSLSRDAVFSAVRVAPSGPERLYLSGWKGYAMYLFRSDDAGETWEDLPQAFPVGLEGAYDLKLLAVSPANPDVLWARVSSRTPAGGILYTVLRSDDGGRTLTSVLAQEDPLVNMDVSADGRTTWVATYNHLYRGRQGESFLPLSLPTGNACVTREGGTLFACGSTWLHEWALARSTDEGTSWEPLFSLRDVRGVHQCPVGTPVREQCTPLWPQLAQQLGVSVSPAPPDAGTPGEEVPPKPDGCGATAGSAGLAPLLLVSLLCRRGRRAEGTPRPR</sequence>
<evidence type="ECO:0000313" key="6">
    <source>
        <dbReference type="Proteomes" id="UP000256345"/>
    </source>
</evidence>
<dbReference type="PANTHER" id="PTHR43739:SF5">
    <property type="entry name" value="EXO-ALPHA-SIALIDASE"/>
    <property type="match status" value="1"/>
</dbReference>
<evidence type="ECO:0000313" key="3">
    <source>
        <dbReference type="EMBL" id="AKJ06853.1"/>
    </source>
</evidence>
<evidence type="ECO:0000313" key="4">
    <source>
        <dbReference type="EMBL" id="REG31854.1"/>
    </source>
</evidence>